<dbReference type="GO" id="GO:0009297">
    <property type="term" value="P:pilus assembly"/>
    <property type="evidence" value="ECO:0007669"/>
    <property type="project" value="InterPro"/>
</dbReference>
<dbReference type="InterPro" id="IPR042186">
    <property type="entry name" value="FimD_plug_dom"/>
</dbReference>
<dbReference type="InterPro" id="IPR043142">
    <property type="entry name" value="PapC-like_C_sf"/>
</dbReference>
<name>A0A109LMD2_PSEFL</name>
<dbReference type="PANTHER" id="PTHR30451">
    <property type="entry name" value="OUTER MEMBRANE USHER PROTEIN"/>
    <property type="match status" value="1"/>
</dbReference>
<dbReference type="GO" id="GO:0015473">
    <property type="term" value="F:fimbrial usher porin activity"/>
    <property type="evidence" value="ECO:0007669"/>
    <property type="project" value="InterPro"/>
</dbReference>
<comment type="caution">
    <text evidence="2">The sequence shown here is derived from an EMBL/GenBank/DDBJ whole genome shotgun (WGS) entry which is preliminary data.</text>
</comment>
<dbReference type="AlphaFoldDB" id="A0A109LMD2"/>
<dbReference type="InterPro" id="IPR000015">
    <property type="entry name" value="Fimb_usher"/>
</dbReference>
<gene>
    <name evidence="2" type="primary">fimD_1</name>
    <name evidence="2" type="ORF">PFLmoz3_00214</name>
</gene>
<organism evidence="2 3">
    <name type="scientific">Pseudomonas fluorescens</name>
    <dbReference type="NCBI Taxonomy" id="294"/>
    <lineage>
        <taxon>Bacteria</taxon>
        <taxon>Pseudomonadati</taxon>
        <taxon>Pseudomonadota</taxon>
        <taxon>Gammaproteobacteria</taxon>
        <taxon>Pseudomonadales</taxon>
        <taxon>Pseudomonadaceae</taxon>
        <taxon>Pseudomonas</taxon>
    </lineage>
</organism>
<dbReference type="Proteomes" id="UP000061348">
    <property type="component" value="Unassembled WGS sequence"/>
</dbReference>
<evidence type="ECO:0000313" key="2">
    <source>
        <dbReference type="EMBL" id="KWV90216.1"/>
    </source>
</evidence>
<proteinExistence type="predicted"/>
<dbReference type="Pfam" id="PF13953">
    <property type="entry name" value="PapC_C"/>
    <property type="match status" value="1"/>
</dbReference>
<feature type="domain" description="PapC-like C-terminal" evidence="1">
    <location>
        <begin position="174"/>
        <end position="237"/>
    </location>
</feature>
<accession>A0A109LMD2</accession>
<dbReference type="Gene3D" id="2.60.40.2610">
    <property type="entry name" value="Outer membrane usher protein FimD, plug domain"/>
    <property type="match status" value="1"/>
</dbReference>
<dbReference type="Gene3D" id="2.60.40.2070">
    <property type="match status" value="1"/>
</dbReference>
<dbReference type="PATRIC" id="fig|294.194.peg.230"/>
<protein>
    <submittedName>
        <fullName evidence="2">Outer membrane usher protein FimD</fullName>
    </submittedName>
</protein>
<reference evidence="2 3" key="1">
    <citation type="submission" date="2015-05" db="EMBL/GenBank/DDBJ databases">
        <title>A genomic and transcriptomic approach to investigate the blue pigment phenotype in Pseudomonas fluorescens.</title>
        <authorList>
            <person name="Andreani N.A."/>
            <person name="Cardazzo B."/>
        </authorList>
    </citation>
    <scope>NUCLEOTIDE SEQUENCE [LARGE SCALE GENOMIC DNA]</scope>
    <source>
        <strain evidence="2 3">Ps_22</strain>
    </source>
</reference>
<evidence type="ECO:0000313" key="3">
    <source>
        <dbReference type="Proteomes" id="UP000061348"/>
    </source>
</evidence>
<dbReference type="Pfam" id="PF00577">
    <property type="entry name" value="Usher"/>
    <property type="match status" value="1"/>
</dbReference>
<dbReference type="InterPro" id="IPR025949">
    <property type="entry name" value="PapC-like_C"/>
</dbReference>
<dbReference type="EMBL" id="LCYA01000002">
    <property type="protein sequence ID" value="KWV90216.1"/>
    <property type="molecule type" value="Genomic_DNA"/>
</dbReference>
<dbReference type="GO" id="GO:0009279">
    <property type="term" value="C:cell outer membrane"/>
    <property type="evidence" value="ECO:0007669"/>
    <property type="project" value="TreeGrafter"/>
</dbReference>
<sequence length="255" mass="27422">MRNSGGQNRTGLGLTEQLDDQLSYRVSAEHDSSDHEVETSVGISALPRYTQLDLSYSRSDAERSSYQGGARGGVVVHGDGMTFTPYPVRDTFALVSVGDMSGIKLSTPSGPVWTDWQGQAVVSQVAAYGRSPVEVQTRSLPRNADINNGLAMISAGRGAVDRVEFGVGLTRRMLLTVSDDHGNPMPVGASVTTNTGEFITLVQDASQVFLPNVLDQGALWITTSQGKRCELRYQLPAKADPTVYFETAPARCHTP</sequence>
<evidence type="ECO:0000259" key="1">
    <source>
        <dbReference type="Pfam" id="PF13953"/>
    </source>
</evidence>
<dbReference type="PANTHER" id="PTHR30451:SF8">
    <property type="entry name" value="FIMBRIAL USHER PROTEIN"/>
    <property type="match status" value="1"/>
</dbReference>